<protein>
    <submittedName>
        <fullName evidence="5">Morphinone reductase</fullName>
        <ecNumber evidence="5">1.3.1.-</ecNumber>
    </submittedName>
</protein>
<evidence type="ECO:0000256" key="3">
    <source>
        <dbReference type="ARBA" id="ARBA00023002"/>
    </source>
</evidence>
<comment type="cofactor">
    <cofactor evidence="1">
        <name>FMN</name>
        <dbReference type="ChEBI" id="CHEBI:58210"/>
    </cofactor>
</comment>
<dbReference type="eggNOG" id="COG1902">
    <property type="taxonomic scope" value="Bacteria"/>
</dbReference>
<dbReference type="SUPFAM" id="SSF51395">
    <property type="entry name" value="FMN-linked oxidoreductases"/>
    <property type="match status" value="1"/>
</dbReference>
<dbReference type="FunFam" id="3.20.20.70:FF:000059">
    <property type="entry name" value="N-ethylmaleimide reductase, FMN-linked"/>
    <property type="match status" value="1"/>
</dbReference>
<dbReference type="PANTHER" id="PTHR22893">
    <property type="entry name" value="NADH OXIDOREDUCTASE-RELATED"/>
    <property type="match status" value="1"/>
</dbReference>
<dbReference type="GO" id="GO:0016628">
    <property type="term" value="F:oxidoreductase activity, acting on the CH-CH group of donors, NAD or NADP as acceptor"/>
    <property type="evidence" value="ECO:0007669"/>
    <property type="project" value="UniProtKB-ARBA"/>
</dbReference>
<evidence type="ECO:0000313" key="5">
    <source>
        <dbReference type="EMBL" id="CBW75109.1"/>
    </source>
</evidence>
<dbReference type="HOGENOM" id="CLU_012153_0_2_4"/>
<dbReference type="EC" id="1.3.1.-" evidence="5"/>
<keyword evidence="3 5" id="KW-0560">Oxidoreductase</keyword>
<evidence type="ECO:0000256" key="2">
    <source>
        <dbReference type="ARBA" id="ARBA00005979"/>
    </source>
</evidence>
<dbReference type="PANTHER" id="PTHR22893:SF91">
    <property type="entry name" value="NADPH DEHYDROGENASE 2-RELATED"/>
    <property type="match status" value="1"/>
</dbReference>
<organism evidence="5 6">
    <name type="scientific">Mycetohabitans rhizoxinica (strain DSM 19002 / CIP 109453 / HKI 454)</name>
    <name type="common">Paraburkholderia rhizoxinica</name>
    <dbReference type="NCBI Taxonomy" id="882378"/>
    <lineage>
        <taxon>Bacteria</taxon>
        <taxon>Pseudomonadati</taxon>
        <taxon>Pseudomonadota</taxon>
        <taxon>Betaproteobacteria</taxon>
        <taxon>Burkholderiales</taxon>
        <taxon>Burkholderiaceae</taxon>
        <taxon>Mycetohabitans</taxon>
    </lineage>
</organism>
<dbReference type="InterPro" id="IPR001155">
    <property type="entry name" value="OxRdtase_FMN_N"/>
</dbReference>
<dbReference type="EMBL" id="FR687359">
    <property type="protein sequence ID" value="CBW75109.1"/>
    <property type="molecule type" value="Genomic_DNA"/>
</dbReference>
<proteinExistence type="inferred from homology"/>
<dbReference type="AlphaFoldDB" id="E5AR77"/>
<comment type="similarity">
    <text evidence="2">Belongs to the NADH:flavin oxidoreductase/NADH oxidase family.</text>
</comment>
<name>E5AR77_MYCRK</name>
<feature type="domain" description="NADH:flavin oxidoreductase/NADH oxidase N-terminal" evidence="4">
    <location>
        <begin position="22"/>
        <end position="359"/>
    </location>
</feature>
<evidence type="ECO:0000313" key="6">
    <source>
        <dbReference type="Proteomes" id="UP000007437"/>
    </source>
</evidence>
<gene>
    <name evidence="5" type="ordered locus">RBRH_02650</name>
</gene>
<reference evidence="5 6" key="1">
    <citation type="journal article" date="2011" name="J. Bacteriol.">
        <title>Complete genome sequence of Burkholderia rhizoxinica, an endosymbiont of Rhizopus microsporus.</title>
        <authorList>
            <person name="Lackner G."/>
            <person name="Moebius N."/>
            <person name="Partida-Martinez L."/>
            <person name="Hertweck C."/>
        </authorList>
    </citation>
    <scope>NUCLEOTIDE SEQUENCE [LARGE SCALE GENOMIC DNA]</scope>
    <source>
        <strain evidence="6">DSM 19002 / CIP 109453 / HKI 454</strain>
    </source>
</reference>
<evidence type="ECO:0000259" key="4">
    <source>
        <dbReference type="Pfam" id="PF00724"/>
    </source>
</evidence>
<accession>E5AR77</accession>
<dbReference type="Proteomes" id="UP000007437">
    <property type="component" value="Chromosome"/>
</dbReference>
<dbReference type="GO" id="GO:0005829">
    <property type="term" value="C:cytosol"/>
    <property type="evidence" value="ECO:0007669"/>
    <property type="project" value="TreeGrafter"/>
</dbReference>
<dbReference type="CDD" id="cd02933">
    <property type="entry name" value="OYE_like_FMN"/>
    <property type="match status" value="1"/>
</dbReference>
<dbReference type="Pfam" id="PF00724">
    <property type="entry name" value="Oxidored_FMN"/>
    <property type="match status" value="1"/>
</dbReference>
<dbReference type="KEGG" id="brh:RBRH_02650"/>
<dbReference type="GO" id="GO:0010181">
    <property type="term" value="F:FMN binding"/>
    <property type="evidence" value="ECO:0007669"/>
    <property type="project" value="InterPro"/>
</dbReference>
<sequence length="393" mass="42558">MNVRGNYAVNPIRKYIMNCDPLFQPLQLGALTLPNRIVMPPMTRSRASQPGDEANGLMAEYYAQRADAGLIVSEGTYIAPLGKGYAWTPGIHTSGQIDGWRKVTDSVHAKGGRIFAQLWHVGRLSHTSLLGGEQPVSSSPLQAKGVNVFIAGDERGTPGFVQASQPRALSIDEIGEIVDQYRTAACNAIKAGFDGVELHAANGYLVNQFIDSNANTRTDEYGGPLENRLRFLDEVARALIEGTGDAQRVGIRLAPLTTLNGCEDADPETTYLAAAKRLGEIGVAYVHIAEADWDDAPHMPLEFKRKLRATYSGILIYAGKYTGERARDAIKAGWADLIAFGRPFVANPDLVQRLRRGAPLAQLHRETLFGGGAKGLTDYPVLDENRAGVMVSA</sequence>
<evidence type="ECO:0000256" key="1">
    <source>
        <dbReference type="ARBA" id="ARBA00001917"/>
    </source>
</evidence>
<dbReference type="STRING" id="882378.RBRH_02650"/>
<dbReference type="InterPro" id="IPR013785">
    <property type="entry name" value="Aldolase_TIM"/>
</dbReference>
<dbReference type="Gene3D" id="3.20.20.70">
    <property type="entry name" value="Aldolase class I"/>
    <property type="match status" value="1"/>
</dbReference>
<dbReference type="InterPro" id="IPR045247">
    <property type="entry name" value="Oye-like"/>
</dbReference>